<dbReference type="PANTHER" id="PTHR40029:SF2">
    <property type="entry name" value="HEPTAPRENYLGLYCERYL PHOSPHATE SYNTHASE"/>
    <property type="match status" value="1"/>
</dbReference>
<gene>
    <name evidence="9" type="ORF">Q4Q35_20585</name>
</gene>
<protein>
    <recommendedName>
        <fullName evidence="8">Geranylgeranylglyceryl phosphate synthase</fullName>
        <shortName evidence="8">GGGP synthase</shortName>
        <shortName evidence="8">GGGPS</shortName>
        <ecNumber evidence="8">2.5.1.41</ecNumber>
    </recommendedName>
    <alternativeName>
        <fullName evidence="8">(S)-3-O-geranylgeranylglyceryl phosphate synthase</fullName>
    </alternativeName>
    <alternativeName>
        <fullName evidence="8">Phosphoglycerol geranylgeranyltransferase</fullName>
    </alternativeName>
</protein>
<name>A0ABT8WGL4_9FLAO</name>
<feature type="binding site" evidence="8">
    <location>
        <position position="24"/>
    </location>
    <ligand>
        <name>Mg(2+)</name>
        <dbReference type="ChEBI" id="CHEBI:18420"/>
    </ligand>
</feature>
<evidence type="ECO:0000256" key="3">
    <source>
        <dbReference type="ARBA" id="ARBA00022723"/>
    </source>
</evidence>
<keyword evidence="1 8" id="KW-0444">Lipid biosynthesis</keyword>
<comment type="caution">
    <text evidence="8">Lacks conserved residue(s) required for the propagation of feature annotation.</text>
</comment>
<keyword evidence="2 8" id="KW-0808">Transferase</keyword>
<comment type="catalytic activity">
    <reaction evidence="8">
        <text>sn-glycerol 1-phosphate + (2E,6E,10E)-geranylgeranyl diphosphate = sn-3-O-(geranylgeranyl)glycerol 1-phosphate + diphosphate</text>
        <dbReference type="Rhea" id="RHEA:23404"/>
        <dbReference type="ChEBI" id="CHEBI:33019"/>
        <dbReference type="ChEBI" id="CHEBI:57677"/>
        <dbReference type="ChEBI" id="CHEBI:57685"/>
        <dbReference type="ChEBI" id="CHEBI:58756"/>
        <dbReference type="EC" id="2.5.1.41"/>
    </reaction>
</comment>
<organism evidence="9 10">
    <name type="scientific">Flavivirga aquimarina</name>
    <dbReference type="NCBI Taxonomy" id="2027862"/>
    <lineage>
        <taxon>Bacteria</taxon>
        <taxon>Pseudomonadati</taxon>
        <taxon>Bacteroidota</taxon>
        <taxon>Flavobacteriia</taxon>
        <taxon>Flavobacteriales</taxon>
        <taxon>Flavobacteriaceae</taxon>
        <taxon>Flavivirga</taxon>
    </lineage>
</organism>
<accession>A0ABT8WGL4</accession>
<dbReference type="SUPFAM" id="SSF51395">
    <property type="entry name" value="FMN-linked oxidoreductases"/>
    <property type="match status" value="1"/>
</dbReference>
<keyword evidence="7 8" id="KW-1208">Phospholipid metabolism</keyword>
<keyword evidence="5 8" id="KW-0443">Lipid metabolism</keyword>
<evidence type="ECO:0000313" key="9">
    <source>
        <dbReference type="EMBL" id="MDO5972203.1"/>
    </source>
</evidence>
<dbReference type="InterPro" id="IPR038597">
    <property type="entry name" value="GGGP/HepGP_synthase_sf"/>
</dbReference>
<evidence type="ECO:0000256" key="2">
    <source>
        <dbReference type="ARBA" id="ARBA00022679"/>
    </source>
</evidence>
<dbReference type="Proteomes" id="UP001176883">
    <property type="component" value="Unassembled WGS sequence"/>
</dbReference>
<dbReference type="EC" id="2.5.1.41" evidence="8"/>
<evidence type="ECO:0000256" key="8">
    <source>
        <dbReference type="HAMAP-Rule" id="MF_00112"/>
    </source>
</evidence>
<keyword evidence="10" id="KW-1185">Reference proteome</keyword>
<evidence type="ECO:0000256" key="6">
    <source>
        <dbReference type="ARBA" id="ARBA00023209"/>
    </source>
</evidence>
<dbReference type="EMBL" id="JAUOEK010000184">
    <property type="protein sequence ID" value="MDO5972203.1"/>
    <property type="molecule type" value="Genomic_DNA"/>
</dbReference>
<dbReference type="NCBIfam" id="NF003198">
    <property type="entry name" value="PRK04169.1-2"/>
    <property type="match status" value="1"/>
</dbReference>
<dbReference type="InterPro" id="IPR008205">
    <property type="entry name" value="GGGP_HepGP_synthase"/>
</dbReference>
<evidence type="ECO:0000256" key="7">
    <source>
        <dbReference type="ARBA" id="ARBA00023264"/>
    </source>
</evidence>
<comment type="function">
    <text evidence="8">Prenyltransferase that catalyzes the transfer of the geranylgeranyl moiety of geranylgeranyl diphosphate (GGPP) to the C3 hydroxyl of sn-glycerol-1-phosphate (G1P).</text>
</comment>
<dbReference type="Pfam" id="PF01884">
    <property type="entry name" value="PcrB"/>
    <property type="match status" value="1"/>
</dbReference>
<dbReference type="NCBIfam" id="TIGR01768">
    <property type="entry name" value="GGGP-family"/>
    <property type="match status" value="1"/>
</dbReference>
<dbReference type="Gene3D" id="3.20.20.390">
    <property type="entry name" value="FMN-linked oxidoreductases"/>
    <property type="match status" value="1"/>
</dbReference>
<dbReference type="PANTHER" id="PTHR40029">
    <property type="match status" value="1"/>
</dbReference>
<feature type="binding site" evidence="8">
    <location>
        <begin position="204"/>
        <end position="205"/>
    </location>
    <ligand>
        <name>sn-glycerol 1-phosphate</name>
        <dbReference type="ChEBI" id="CHEBI:57685"/>
    </ligand>
</feature>
<comment type="caution">
    <text evidence="9">The sequence shown here is derived from an EMBL/GenBank/DDBJ whole genome shotgun (WGS) entry which is preliminary data.</text>
</comment>
<comment type="cofactor">
    <cofactor evidence="8">
        <name>Mg(2+)</name>
        <dbReference type="ChEBI" id="CHEBI:18420"/>
    </cofactor>
</comment>
<evidence type="ECO:0000256" key="5">
    <source>
        <dbReference type="ARBA" id="ARBA00023098"/>
    </source>
</evidence>
<evidence type="ECO:0000313" key="10">
    <source>
        <dbReference type="Proteomes" id="UP001176883"/>
    </source>
</evidence>
<feature type="binding site" evidence="8">
    <location>
        <position position="53"/>
    </location>
    <ligand>
        <name>Mg(2+)</name>
        <dbReference type="ChEBI" id="CHEBI:18420"/>
    </ligand>
</feature>
<keyword evidence="4 8" id="KW-0460">Magnesium</keyword>
<keyword evidence="6 8" id="KW-0594">Phospholipid biosynthesis</keyword>
<evidence type="ECO:0000256" key="1">
    <source>
        <dbReference type="ARBA" id="ARBA00022516"/>
    </source>
</evidence>
<dbReference type="InterPro" id="IPR039074">
    <property type="entry name" value="GGGP/HepGP_synthase_I"/>
</dbReference>
<dbReference type="HAMAP" id="MF_00112">
    <property type="entry name" value="GGGP_HepGP_synthase"/>
    <property type="match status" value="1"/>
</dbReference>
<proteinExistence type="inferred from homology"/>
<keyword evidence="3 8" id="KW-0479">Metal-binding</keyword>
<reference evidence="9" key="1">
    <citation type="submission" date="2023-07" db="EMBL/GenBank/DDBJ databases">
        <title>Two novel species in the genus Flavivirga.</title>
        <authorList>
            <person name="Kwon K."/>
        </authorList>
    </citation>
    <scope>NUCLEOTIDE SEQUENCE</scope>
    <source>
        <strain evidence="9">KCTC 52353</strain>
    </source>
</reference>
<sequence>MKTIYKDILASISKKEKGLAVLIDPDKMVFEKVPSFIEKVNASVTTHIFVGGSTVDENTTETLVEEIKKYTKCPVVLFPGDVTQITGKADAILFLSLISGRNPEYLIGKHIASISKLEETNLDVISTGYILIESGKETAVERVTGTEPLSRANIQYIVDTAKAGELLGMKLIYLEAGSGAKLAVSKEIISKVKEALNIPLIVGGGIKNKKQIESAYNAGVDLVVIGTAFEEDESFFDDLRSPLSVGHFPKGEK</sequence>
<dbReference type="RefSeq" id="WP_303279943.1">
    <property type="nucleotide sequence ID" value="NZ_JAUOEK010000184.1"/>
</dbReference>
<comment type="similarity">
    <text evidence="8">Belongs to the GGGP/HepGP synthase family. Group II subfamily.</text>
</comment>
<evidence type="ECO:0000256" key="4">
    <source>
        <dbReference type="ARBA" id="ARBA00022842"/>
    </source>
</evidence>
<feature type="binding site" evidence="8">
    <location>
        <begin position="226"/>
        <end position="227"/>
    </location>
    <ligand>
        <name>sn-glycerol 1-phosphate</name>
        <dbReference type="ChEBI" id="CHEBI:57685"/>
    </ligand>
</feature>
<feature type="binding site" evidence="8">
    <location>
        <begin position="173"/>
        <end position="179"/>
    </location>
    <ligand>
        <name>sn-glycerol 1-phosphate</name>
        <dbReference type="ChEBI" id="CHEBI:57685"/>
    </ligand>
</feature>